<reference evidence="2" key="1">
    <citation type="submission" date="2011-05" db="EMBL/GenBank/DDBJ databases">
        <authorList>
            <person name="Kuske C.R."/>
            <person name="Challacombe J.F."/>
            <person name="Siddaramappa S."/>
            <person name="Petersen J.M."/>
            <person name="Bruce D.C."/>
        </authorList>
    </citation>
    <scope>NUCLEOTIDE SEQUENCE</scope>
    <source>
        <strain evidence="2">TX077308</strain>
    </source>
</reference>
<gene>
    <name evidence="2" type="ordered locus">F7308_1701</name>
</gene>
<keyword evidence="1" id="KW-0812">Transmembrane</keyword>
<dbReference type="RefSeq" id="WP_013923455.1">
    <property type="nucleotide sequence ID" value="NC_015696.1"/>
</dbReference>
<keyword evidence="1" id="KW-0472">Membrane</keyword>
<proteinExistence type="predicted"/>
<evidence type="ECO:0008006" key="4">
    <source>
        <dbReference type="Google" id="ProtNLM"/>
    </source>
</evidence>
<accession>A0ABN3ZS24</accession>
<dbReference type="Proteomes" id="UP000000490">
    <property type="component" value="Chromosome"/>
</dbReference>
<organism evidence="2 3">
    <name type="scientific">Francisella salina</name>
    <dbReference type="NCBI Taxonomy" id="573569"/>
    <lineage>
        <taxon>Bacteria</taxon>
        <taxon>Pseudomonadati</taxon>
        <taxon>Pseudomonadota</taxon>
        <taxon>Gammaproteobacteria</taxon>
        <taxon>Thiotrichales</taxon>
        <taxon>Francisellaceae</taxon>
        <taxon>Francisella</taxon>
    </lineage>
</organism>
<feature type="transmembrane region" description="Helical" evidence="1">
    <location>
        <begin position="20"/>
        <end position="41"/>
    </location>
</feature>
<protein>
    <recommendedName>
        <fullName evidence="4">Prepilin-type N-terminal cleavage/methylation domain-containing protein</fullName>
    </recommendedName>
</protein>
<keyword evidence="3" id="KW-1185">Reference proteome</keyword>
<evidence type="ECO:0000313" key="2">
    <source>
        <dbReference type="EMBL" id="AEI36625.1"/>
    </source>
</evidence>
<keyword evidence="1" id="KW-1133">Transmembrane helix</keyword>
<evidence type="ECO:0000313" key="3">
    <source>
        <dbReference type="Proteomes" id="UP000000490"/>
    </source>
</evidence>
<dbReference type="EMBL" id="CP002872">
    <property type="protein sequence ID" value="AEI36625.1"/>
    <property type="molecule type" value="Genomic_DNA"/>
</dbReference>
<name>A0ABN3ZS24_FRAST</name>
<evidence type="ECO:0000256" key="1">
    <source>
        <dbReference type="SAM" id="Phobius"/>
    </source>
</evidence>
<sequence>MINIFLRHENIKGLSFVELIIAMTIICSSILAFEFALYKTFDTVNSINKNKNLTNLINNRFHEFIITGSLDTTPTNNIDIQISGSTWIFQSKNDPNLKMSLNI</sequence>